<accession>A0A839RUN2</accession>
<evidence type="ECO:0000256" key="4">
    <source>
        <dbReference type="ARBA" id="ARBA00023136"/>
    </source>
</evidence>
<dbReference type="GO" id="GO:0016020">
    <property type="term" value="C:membrane"/>
    <property type="evidence" value="ECO:0007669"/>
    <property type="project" value="UniProtKB-SubCell"/>
</dbReference>
<keyword evidence="8" id="KW-1185">Reference proteome</keyword>
<dbReference type="Pfam" id="PF04228">
    <property type="entry name" value="Zn_peptidase"/>
    <property type="match status" value="1"/>
</dbReference>
<keyword evidence="4 6" id="KW-0472">Membrane</keyword>
<dbReference type="Proteomes" id="UP000567922">
    <property type="component" value="Unassembled WGS sequence"/>
</dbReference>
<evidence type="ECO:0000256" key="1">
    <source>
        <dbReference type="ARBA" id="ARBA00004167"/>
    </source>
</evidence>
<comment type="subcellular location">
    <subcellularLocation>
        <location evidence="1">Membrane</location>
        <topology evidence="1">Single-pass membrane protein</topology>
    </subcellularLocation>
</comment>
<gene>
    <name evidence="7" type="ORF">FHU29_004436</name>
</gene>
<proteinExistence type="predicted"/>
<dbReference type="PANTHER" id="PTHR30168">
    <property type="entry name" value="PUTATIVE MEMBRANE PROTEIN YPFJ"/>
    <property type="match status" value="1"/>
</dbReference>
<dbReference type="SUPFAM" id="SSF55486">
    <property type="entry name" value="Metalloproteases ('zincins'), catalytic domain"/>
    <property type="match status" value="1"/>
</dbReference>
<keyword evidence="2 6" id="KW-0812">Transmembrane</keyword>
<evidence type="ECO:0000256" key="5">
    <source>
        <dbReference type="SAM" id="MobiDB-lite"/>
    </source>
</evidence>
<dbReference type="RefSeq" id="WP_064438751.1">
    <property type="nucleotide sequence ID" value="NZ_BDDI01000002.1"/>
</dbReference>
<organism evidence="7 8">
    <name type="scientific">Hoyosella altamirensis</name>
    <dbReference type="NCBI Taxonomy" id="616997"/>
    <lineage>
        <taxon>Bacteria</taxon>
        <taxon>Bacillati</taxon>
        <taxon>Actinomycetota</taxon>
        <taxon>Actinomycetes</taxon>
        <taxon>Mycobacteriales</taxon>
        <taxon>Hoyosellaceae</taxon>
        <taxon>Hoyosella</taxon>
    </lineage>
</organism>
<dbReference type="OrthoDB" id="9774900at2"/>
<evidence type="ECO:0000256" key="2">
    <source>
        <dbReference type="ARBA" id="ARBA00022692"/>
    </source>
</evidence>
<sequence length="297" mass="31180">MTFNPNARIDQNRVRTSGGAGKKMAVGGGGIGALIVLAIILLTGGDPSQVPGLTDPGGVPAGSGSGPDISHCVSGQDANRDINCRIVLTAQSLDQIWADQLPAAGLQYQPPGVTLFTSAVTTACGNATSAVGPFYCPADQTTYFDTSFFDVLSSRFGASTGPLAQQYVVAHEFGHHIQNMLGNLERSRTDPRGPESGAVRVELQADCYAGIWAHHADKTPMPGEMEPFLLPLTEQDIADALSAASAVGDDRIQEAAAGRVTPESWTHGSSEQRQRWFSRGYQTGDIGACDTFTAAEL</sequence>
<keyword evidence="3 6" id="KW-1133">Transmembrane helix</keyword>
<dbReference type="AlphaFoldDB" id="A0A839RUN2"/>
<evidence type="ECO:0008006" key="9">
    <source>
        <dbReference type="Google" id="ProtNLM"/>
    </source>
</evidence>
<dbReference type="EMBL" id="JACHWS010000005">
    <property type="protein sequence ID" value="MBB3039946.1"/>
    <property type="molecule type" value="Genomic_DNA"/>
</dbReference>
<protein>
    <recommendedName>
        <fullName evidence="9">Metalloprotease</fullName>
    </recommendedName>
</protein>
<evidence type="ECO:0000313" key="8">
    <source>
        <dbReference type="Proteomes" id="UP000567922"/>
    </source>
</evidence>
<dbReference type="PANTHER" id="PTHR30168:SF0">
    <property type="entry name" value="INNER MEMBRANE PROTEIN"/>
    <property type="match status" value="1"/>
</dbReference>
<evidence type="ECO:0000256" key="3">
    <source>
        <dbReference type="ARBA" id="ARBA00022989"/>
    </source>
</evidence>
<evidence type="ECO:0000313" key="7">
    <source>
        <dbReference type="EMBL" id="MBB3039946.1"/>
    </source>
</evidence>
<reference evidence="7 8" key="1">
    <citation type="submission" date="2020-08" db="EMBL/GenBank/DDBJ databases">
        <title>Sequencing the genomes of 1000 actinobacteria strains.</title>
        <authorList>
            <person name="Klenk H.-P."/>
        </authorList>
    </citation>
    <scope>NUCLEOTIDE SEQUENCE [LARGE SCALE GENOMIC DNA]</scope>
    <source>
        <strain evidence="7 8">DSM 45258</strain>
    </source>
</reference>
<dbReference type="InterPro" id="IPR007343">
    <property type="entry name" value="Uncharacterised_pept_Zn_put"/>
</dbReference>
<feature type="region of interest" description="Disordered" evidence="5">
    <location>
        <begin position="1"/>
        <end position="21"/>
    </location>
</feature>
<name>A0A839RUN2_9ACTN</name>
<feature type="transmembrane region" description="Helical" evidence="6">
    <location>
        <begin position="25"/>
        <end position="44"/>
    </location>
</feature>
<evidence type="ECO:0000256" key="6">
    <source>
        <dbReference type="SAM" id="Phobius"/>
    </source>
</evidence>
<comment type="caution">
    <text evidence="7">The sequence shown here is derived from an EMBL/GenBank/DDBJ whole genome shotgun (WGS) entry which is preliminary data.</text>
</comment>